<name>A0AA35CP34_9FIRM</name>
<dbReference type="NCBIfam" id="NF005559">
    <property type="entry name" value="PRK07231.1"/>
    <property type="match status" value="1"/>
</dbReference>
<dbReference type="InterPro" id="IPR036291">
    <property type="entry name" value="NAD(P)-bd_dom_sf"/>
</dbReference>
<protein>
    <submittedName>
        <fullName evidence="3">Short chain dehydrogenase</fullName>
    </submittedName>
</protein>
<sequence>MAGQFAGKVALVTGGASGIGRATALAFAREGANVVVADVSAEGGEDTVRQIKAAGGDAVFVRADVSNSADVQNMVKVTVDTFGRLDYAFNNAGIEGALAPTADYPEDVWHRVLGINLSGVFLCMKYEIPEMVKRGGGAIVNNASILGLVGFANAPAYTAAKHGVVGLTKVAAMEYAQRGIRINAVCPGFIETPMVMERGVAAGKNREVYEQIAALSAMKRMGKPEEIAAAVMWLCSDAASYVTGTALTVDGAYTAQ</sequence>
<dbReference type="AlphaFoldDB" id="A0AA35CP34"/>
<keyword evidence="4" id="KW-1185">Reference proteome</keyword>
<dbReference type="PANTHER" id="PTHR24321:SF8">
    <property type="entry name" value="ESTRADIOL 17-BETA-DEHYDROGENASE 8-RELATED"/>
    <property type="match status" value="1"/>
</dbReference>
<dbReference type="InterPro" id="IPR020904">
    <property type="entry name" value="Sc_DH/Rdtase_CS"/>
</dbReference>
<proteinExistence type="inferred from homology"/>
<keyword evidence="2" id="KW-0560">Oxidoreductase</keyword>
<dbReference type="GO" id="GO:0008206">
    <property type="term" value="P:bile acid metabolic process"/>
    <property type="evidence" value="ECO:0007669"/>
    <property type="project" value="UniProtKB-ARBA"/>
</dbReference>
<evidence type="ECO:0000256" key="1">
    <source>
        <dbReference type="ARBA" id="ARBA00006484"/>
    </source>
</evidence>
<dbReference type="RefSeq" id="WP_264842738.1">
    <property type="nucleotide sequence ID" value="NZ_AP025628.1"/>
</dbReference>
<dbReference type="Gene3D" id="3.40.50.720">
    <property type="entry name" value="NAD(P)-binding Rossmann-like Domain"/>
    <property type="match status" value="1"/>
</dbReference>
<comment type="similarity">
    <text evidence="1">Belongs to the short-chain dehydrogenases/reductases (SDR) family.</text>
</comment>
<dbReference type="CDD" id="cd05233">
    <property type="entry name" value="SDR_c"/>
    <property type="match status" value="1"/>
</dbReference>
<dbReference type="PRINTS" id="PR00080">
    <property type="entry name" value="SDRFAMILY"/>
</dbReference>
<dbReference type="SUPFAM" id="SSF51735">
    <property type="entry name" value="NAD(P)-binding Rossmann-fold domains"/>
    <property type="match status" value="1"/>
</dbReference>
<evidence type="ECO:0000313" key="3">
    <source>
        <dbReference type="EMBL" id="BDG62138.1"/>
    </source>
</evidence>
<dbReference type="GO" id="GO:0016491">
    <property type="term" value="F:oxidoreductase activity"/>
    <property type="evidence" value="ECO:0007669"/>
    <property type="project" value="UniProtKB-KW"/>
</dbReference>
<dbReference type="KEGG" id="cmic:caldi_32280"/>
<dbReference type="NCBIfam" id="NF004818">
    <property type="entry name" value="PRK06172.1"/>
    <property type="match status" value="1"/>
</dbReference>
<organism evidence="3 4">
    <name type="scientific">Caldinitratiruptor microaerophilus</name>
    <dbReference type="NCBI Taxonomy" id="671077"/>
    <lineage>
        <taxon>Bacteria</taxon>
        <taxon>Bacillati</taxon>
        <taxon>Bacillota</taxon>
        <taxon>Clostridia</taxon>
        <taxon>Eubacteriales</taxon>
        <taxon>Symbiobacteriaceae</taxon>
        <taxon>Caldinitratiruptor</taxon>
    </lineage>
</organism>
<dbReference type="Pfam" id="PF13561">
    <property type="entry name" value="adh_short_C2"/>
    <property type="match status" value="1"/>
</dbReference>
<dbReference type="PANTHER" id="PTHR24321">
    <property type="entry name" value="DEHYDROGENASES, SHORT CHAIN"/>
    <property type="match status" value="1"/>
</dbReference>
<dbReference type="PROSITE" id="PS00061">
    <property type="entry name" value="ADH_SHORT"/>
    <property type="match status" value="1"/>
</dbReference>
<accession>A0AA35CP34</accession>
<dbReference type="PRINTS" id="PR00081">
    <property type="entry name" value="GDHRDH"/>
</dbReference>
<gene>
    <name evidence="3" type="ORF">caldi_32280</name>
</gene>
<dbReference type="InterPro" id="IPR002347">
    <property type="entry name" value="SDR_fam"/>
</dbReference>
<dbReference type="FunFam" id="3.40.50.720:FF:000084">
    <property type="entry name" value="Short-chain dehydrogenase reductase"/>
    <property type="match status" value="1"/>
</dbReference>
<reference evidence="3" key="1">
    <citation type="submission" date="2022-03" db="EMBL/GenBank/DDBJ databases">
        <title>Complete genome sequence of Caldinitratiruptor microaerophilus.</title>
        <authorList>
            <person name="Mukaiyama R."/>
            <person name="Nishiyama T."/>
            <person name="Ueda K."/>
        </authorList>
    </citation>
    <scope>NUCLEOTIDE SEQUENCE</scope>
    <source>
        <strain evidence="3">JCM 16183</strain>
    </source>
</reference>
<evidence type="ECO:0000313" key="4">
    <source>
        <dbReference type="Proteomes" id="UP001163687"/>
    </source>
</evidence>
<evidence type="ECO:0000256" key="2">
    <source>
        <dbReference type="ARBA" id="ARBA00023002"/>
    </source>
</evidence>
<dbReference type="EMBL" id="AP025628">
    <property type="protein sequence ID" value="BDG62138.1"/>
    <property type="molecule type" value="Genomic_DNA"/>
</dbReference>
<dbReference type="Proteomes" id="UP001163687">
    <property type="component" value="Chromosome"/>
</dbReference>